<dbReference type="GO" id="GO:0005509">
    <property type="term" value="F:calcium ion binding"/>
    <property type="evidence" value="ECO:0007669"/>
    <property type="project" value="InterPro"/>
</dbReference>
<dbReference type="SUPFAM" id="SSF55724">
    <property type="entry name" value="Mog1p/PsbP-like"/>
    <property type="match status" value="1"/>
</dbReference>
<dbReference type="PANTHER" id="PTHR31407">
    <property type="match status" value="1"/>
</dbReference>
<dbReference type="GO" id="GO:0009535">
    <property type="term" value="C:chloroplast thylakoid membrane"/>
    <property type="evidence" value="ECO:0007669"/>
    <property type="project" value="UniProtKB-SubCell"/>
</dbReference>
<accession>A0AAE1Y718</accession>
<dbReference type="Pfam" id="PF01789">
    <property type="entry name" value="PsbP"/>
    <property type="match status" value="1"/>
</dbReference>
<dbReference type="GO" id="GO:0009654">
    <property type="term" value="C:photosystem II oxygen evolving complex"/>
    <property type="evidence" value="ECO:0007669"/>
    <property type="project" value="InterPro"/>
</dbReference>
<keyword evidence="3" id="KW-1133">Transmembrane helix</keyword>
<organism evidence="5 6">
    <name type="scientific">Sesamum alatum</name>
    <dbReference type="NCBI Taxonomy" id="300844"/>
    <lineage>
        <taxon>Eukaryota</taxon>
        <taxon>Viridiplantae</taxon>
        <taxon>Streptophyta</taxon>
        <taxon>Embryophyta</taxon>
        <taxon>Tracheophyta</taxon>
        <taxon>Spermatophyta</taxon>
        <taxon>Magnoliopsida</taxon>
        <taxon>eudicotyledons</taxon>
        <taxon>Gunneridae</taxon>
        <taxon>Pentapetalae</taxon>
        <taxon>asterids</taxon>
        <taxon>lamiids</taxon>
        <taxon>Lamiales</taxon>
        <taxon>Pedaliaceae</taxon>
        <taxon>Sesamum</taxon>
    </lineage>
</organism>
<dbReference type="EMBL" id="JACGWO010000006">
    <property type="protein sequence ID" value="KAK4424642.1"/>
    <property type="molecule type" value="Genomic_DNA"/>
</dbReference>
<dbReference type="InterPro" id="IPR002683">
    <property type="entry name" value="PsbP_C"/>
</dbReference>
<dbReference type="GO" id="GO:0019898">
    <property type="term" value="C:extrinsic component of membrane"/>
    <property type="evidence" value="ECO:0007669"/>
    <property type="project" value="InterPro"/>
</dbReference>
<evidence type="ECO:0000256" key="2">
    <source>
        <dbReference type="SAM" id="MobiDB-lite"/>
    </source>
</evidence>
<dbReference type="InterPro" id="IPR016123">
    <property type="entry name" value="Mog1/PsbP_a/b/a-sand"/>
</dbReference>
<protein>
    <submittedName>
        <fullName evidence="5">PsbP domain-containing protein 7, chloroplastic</fullName>
    </submittedName>
</protein>
<keyword evidence="3" id="KW-0812">Transmembrane</keyword>
<dbReference type="Gene3D" id="3.40.1000.10">
    <property type="entry name" value="Mog1/PsbP, alpha/beta/alpha sandwich"/>
    <property type="match status" value="1"/>
</dbReference>
<evidence type="ECO:0000256" key="1">
    <source>
        <dbReference type="ARBA" id="ARBA00004334"/>
    </source>
</evidence>
<sequence length="272" mass="29289">MILPAPEKKSQIGSDTTIGRTSFSTFPAAGGPIQASAVRFRRRLLAGVGPLLCWLLAPISAGVTSFLLGFSPEAARSLKLDALYPVGGYSRYIDTNEGFEFVYPESWLGDQTLLYRAAGKAERALDPPPLGGGGGRRRNVNEPAVAFGPPGSTGELNVSVIVSPVPIDFSIEAFGGAEEVGEAIVGTMTGSGKRPDVKGTLMGCSLREDSVRMVKYYELEFVVETSVFRRHNVAVCCVRKGRLFTLNAQAPESVWPQFKSQFYTVARSFNLV</sequence>
<reference evidence="5" key="2">
    <citation type="journal article" date="2024" name="Plant">
        <title>Genomic evolution and insights into agronomic trait innovations of Sesamum species.</title>
        <authorList>
            <person name="Miao H."/>
            <person name="Wang L."/>
            <person name="Qu L."/>
            <person name="Liu H."/>
            <person name="Sun Y."/>
            <person name="Le M."/>
            <person name="Wang Q."/>
            <person name="Wei S."/>
            <person name="Zheng Y."/>
            <person name="Lin W."/>
            <person name="Duan Y."/>
            <person name="Cao H."/>
            <person name="Xiong S."/>
            <person name="Wang X."/>
            <person name="Wei L."/>
            <person name="Li C."/>
            <person name="Ma Q."/>
            <person name="Ju M."/>
            <person name="Zhao R."/>
            <person name="Li G."/>
            <person name="Mu C."/>
            <person name="Tian Q."/>
            <person name="Mei H."/>
            <person name="Zhang T."/>
            <person name="Gao T."/>
            <person name="Zhang H."/>
        </authorList>
    </citation>
    <scope>NUCLEOTIDE SEQUENCE</scope>
    <source>
        <strain evidence="5">3651</strain>
    </source>
</reference>
<reference evidence="5" key="1">
    <citation type="submission" date="2020-06" db="EMBL/GenBank/DDBJ databases">
        <authorList>
            <person name="Li T."/>
            <person name="Hu X."/>
            <person name="Zhang T."/>
            <person name="Song X."/>
            <person name="Zhang H."/>
            <person name="Dai N."/>
            <person name="Sheng W."/>
            <person name="Hou X."/>
            <person name="Wei L."/>
        </authorList>
    </citation>
    <scope>NUCLEOTIDE SEQUENCE</scope>
    <source>
        <strain evidence="5">3651</strain>
        <tissue evidence="5">Leaf</tissue>
    </source>
</reference>
<proteinExistence type="predicted"/>
<feature type="transmembrane region" description="Helical" evidence="3">
    <location>
        <begin position="44"/>
        <end position="70"/>
    </location>
</feature>
<keyword evidence="6" id="KW-1185">Reference proteome</keyword>
<dbReference type="AlphaFoldDB" id="A0AAE1Y718"/>
<dbReference type="NCBIfam" id="NF040946">
    <property type="entry name" value="PSII_PsbP"/>
    <property type="match status" value="1"/>
</dbReference>
<evidence type="ECO:0000256" key="3">
    <source>
        <dbReference type="SAM" id="Phobius"/>
    </source>
</evidence>
<evidence type="ECO:0000313" key="6">
    <source>
        <dbReference type="Proteomes" id="UP001293254"/>
    </source>
</evidence>
<dbReference type="GO" id="GO:0015979">
    <property type="term" value="P:photosynthesis"/>
    <property type="evidence" value="ECO:0007669"/>
    <property type="project" value="InterPro"/>
</dbReference>
<evidence type="ECO:0000259" key="4">
    <source>
        <dbReference type="Pfam" id="PF01789"/>
    </source>
</evidence>
<dbReference type="PANTHER" id="PTHR31407:SF16">
    <property type="entry name" value="PSBP DOMAIN-CONTAINING PROTEIN 7, CHLOROPLASTIC"/>
    <property type="match status" value="1"/>
</dbReference>
<evidence type="ECO:0000313" key="5">
    <source>
        <dbReference type="EMBL" id="KAK4424642.1"/>
    </source>
</evidence>
<feature type="region of interest" description="Disordered" evidence="2">
    <location>
        <begin position="125"/>
        <end position="144"/>
    </location>
</feature>
<name>A0AAE1Y718_9LAMI</name>
<comment type="subcellular location">
    <subcellularLocation>
        <location evidence="1">Plastid</location>
        <location evidence="1">Chloroplast thylakoid membrane</location>
    </subcellularLocation>
</comment>
<gene>
    <name evidence="5" type="ORF">Salat_1657800</name>
</gene>
<feature type="domain" description="PsbP C-terminal" evidence="4">
    <location>
        <begin position="88"/>
        <end position="270"/>
    </location>
</feature>
<dbReference type="Proteomes" id="UP001293254">
    <property type="component" value="Unassembled WGS sequence"/>
</dbReference>
<keyword evidence="3" id="KW-0472">Membrane</keyword>
<comment type="caution">
    <text evidence="5">The sequence shown here is derived from an EMBL/GenBank/DDBJ whole genome shotgun (WGS) entry which is preliminary data.</text>
</comment>